<evidence type="ECO:0008006" key="4">
    <source>
        <dbReference type="Google" id="ProtNLM"/>
    </source>
</evidence>
<sequence>MAVATNWRRNPRSRTRPGCDSAATRHVCLTPLTSQGQGNAVCAETLGSGCQLAEFHDGSSSWSCAYIWALCGDTASCRYALERLLPYTGRAVTNGSGILCWGSIDHFLGEVAAGAGEPELALALFRQAAGHNADLQAAHWHRRSVRRIEELDSAHTA</sequence>
<dbReference type="AlphaFoldDB" id="A0A193BYE2"/>
<reference evidence="2 3" key="1">
    <citation type="journal article" date="2015" name="Genome Announc.">
        <title>Draft Genome Sequence of Norvancomycin-Producing Strain Amycolatopsis orientalis CPCC200066.</title>
        <authorList>
            <person name="Lei X."/>
            <person name="Yuan F."/>
            <person name="Shi Y."/>
            <person name="Li X."/>
            <person name="Wang L."/>
            <person name="Hong B."/>
        </authorList>
    </citation>
    <scope>NUCLEOTIDE SEQUENCE [LARGE SCALE GENOMIC DNA]</scope>
    <source>
        <strain evidence="2 3">B-37</strain>
    </source>
</reference>
<dbReference type="EMBL" id="CP016174">
    <property type="protein sequence ID" value="ANN17188.1"/>
    <property type="molecule type" value="Genomic_DNA"/>
</dbReference>
<gene>
    <name evidence="2" type="ORF">SD37_17090</name>
</gene>
<evidence type="ECO:0000256" key="1">
    <source>
        <dbReference type="SAM" id="MobiDB-lite"/>
    </source>
</evidence>
<protein>
    <recommendedName>
        <fullName evidence="4">Bacterial transcriptional activator domain-containing protein</fullName>
    </recommendedName>
</protein>
<name>A0A193BYE2_AMYOR</name>
<accession>A0A193BYE2</accession>
<evidence type="ECO:0000313" key="3">
    <source>
        <dbReference type="Proteomes" id="UP000093695"/>
    </source>
</evidence>
<feature type="region of interest" description="Disordered" evidence="1">
    <location>
        <begin position="1"/>
        <end position="20"/>
    </location>
</feature>
<dbReference type="KEGG" id="aori:SD37_17090"/>
<dbReference type="STRING" id="31958.SD37_17090"/>
<evidence type="ECO:0000313" key="2">
    <source>
        <dbReference type="EMBL" id="ANN17188.1"/>
    </source>
</evidence>
<dbReference type="RefSeq" id="WP_044850576.1">
    <property type="nucleotide sequence ID" value="NZ_CP016174.1"/>
</dbReference>
<dbReference type="Proteomes" id="UP000093695">
    <property type="component" value="Chromosome"/>
</dbReference>
<keyword evidence="3" id="KW-1185">Reference proteome</keyword>
<organism evidence="2 3">
    <name type="scientific">Amycolatopsis orientalis</name>
    <name type="common">Nocardia orientalis</name>
    <dbReference type="NCBI Taxonomy" id="31958"/>
    <lineage>
        <taxon>Bacteria</taxon>
        <taxon>Bacillati</taxon>
        <taxon>Actinomycetota</taxon>
        <taxon>Actinomycetes</taxon>
        <taxon>Pseudonocardiales</taxon>
        <taxon>Pseudonocardiaceae</taxon>
        <taxon>Amycolatopsis</taxon>
    </lineage>
</organism>
<proteinExistence type="predicted"/>